<reference evidence="3" key="1">
    <citation type="submission" date="2018-05" db="EMBL/GenBank/DDBJ databases">
        <title>Effector identification in a new, highly contiguous assembly of the strawberry crown rot pathogen Phytophthora cactorum.</title>
        <authorList>
            <person name="Armitage A.D."/>
            <person name="Nellist C.F."/>
            <person name="Bates H."/>
            <person name="Vickerstaff R.J."/>
            <person name="Harrison R.J."/>
        </authorList>
    </citation>
    <scope>NUCLEOTIDE SEQUENCE</scope>
    <source>
        <strain evidence="2">4040</strain>
        <strain evidence="3">P421</strain>
    </source>
</reference>
<sequence>MRREIMVWRKADAAMRRVLNTTLPNSFLSSLPDDARNLEVCVVWQHLERKFGLGDAAEPSAERKESEVREGPRKGDDGGDDDFTAEKVEIALNKLFGDKSKKAIIGQSEASLVTRINHVKKGTKKRKLDANANVQGQGCFNCHQKAQCECMKADRDPSREGGGGVFRTNIQAQPSKKSLSSTMEVATIQHVAKKQQMAHEPPTDVEVEDEFKMSETEKSNWESDQDGF</sequence>
<organism evidence="3 4">
    <name type="scientific">Phytophthora cactorum</name>
    <dbReference type="NCBI Taxonomy" id="29920"/>
    <lineage>
        <taxon>Eukaryota</taxon>
        <taxon>Sar</taxon>
        <taxon>Stramenopiles</taxon>
        <taxon>Oomycota</taxon>
        <taxon>Peronosporomycetes</taxon>
        <taxon>Peronosporales</taxon>
        <taxon>Peronosporaceae</taxon>
        <taxon>Phytophthora</taxon>
    </lineage>
</organism>
<protein>
    <submittedName>
        <fullName evidence="3">Uncharacterized protein</fullName>
    </submittedName>
</protein>
<comment type="caution">
    <text evidence="3">The sequence shown here is derived from an EMBL/GenBank/DDBJ whole genome shotgun (WGS) entry which is preliminary data.</text>
</comment>
<feature type="region of interest" description="Disordered" evidence="1">
    <location>
        <begin position="156"/>
        <end position="228"/>
    </location>
</feature>
<dbReference type="VEuPathDB" id="FungiDB:PC110_g7455"/>
<dbReference type="Proteomes" id="UP000760860">
    <property type="component" value="Unassembled WGS sequence"/>
</dbReference>
<accession>A0A8T1I7F2</accession>
<evidence type="ECO:0000313" key="2">
    <source>
        <dbReference type="EMBL" id="KAG2955672.1"/>
    </source>
</evidence>
<dbReference type="EMBL" id="RCMK01000003">
    <property type="protein sequence ID" value="KAG2955672.1"/>
    <property type="molecule type" value="Genomic_DNA"/>
</dbReference>
<evidence type="ECO:0000256" key="1">
    <source>
        <dbReference type="SAM" id="MobiDB-lite"/>
    </source>
</evidence>
<proteinExistence type="predicted"/>
<feature type="compositionally biased region" description="Basic and acidic residues" evidence="1">
    <location>
        <begin position="210"/>
        <end position="221"/>
    </location>
</feature>
<feature type="compositionally biased region" description="Basic and acidic residues" evidence="1">
    <location>
        <begin position="60"/>
        <end position="77"/>
    </location>
</feature>
<feature type="region of interest" description="Disordered" evidence="1">
    <location>
        <begin position="55"/>
        <end position="83"/>
    </location>
</feature>
<dbReference type="EMBL" id="RCMV01000244">
    <property type="protein sequence ID" value="KAG3220840.1"/>
    <property type="molecule type" value="Genomic_DNA"/>
</dbReference>
<dbReference type="AlphaFoldDB" id="A0A8T1I7F2"/>
<dbReference type="Proteomes" id="UP000736787">
    <property type="component" value="Unassembled WGS sequence"/>
</dbReference>
<name>A0A8T1I7F2_9STRA</name>
<evidence type="ECO:0000313" key="4">
    <source>
        <dbReference type="Proteomes" id="UP000760860"/>
    </source>
</evidence>
<evidence type="ECO:0000313" key="3">
    <source>
        <dbReference type="EMBL" id="KAG3220840.1"/>
    </source>
</evidence>
<gene>
    <name evidence="2" type="ORF">PC117_g302</name>
    <name evidence="3" type="ORF">PC129_g8406</name>
</gene>
<feature type="compositionally biased region" description="Polar residues" evidence="1">
    <location>
        <begin position="168"/>
        <end position="184"/>
    </location>
</feature>